<dbReference type="PANTHER" id="PTHR46040">
    <property type="entry name" value="HIGH MOBILITY GROUP PROTEIN 2"/>
    <property type="match status" value="1"/>
</dbReference>
<dbReference type="SMART" id="SM00398">
    <property type="entry name" value="HMG"/>
    <property type="match status" value="1"/>
</dbReference>
<accession>A0A8K0KWG1</accession>
<keyword evidence="7" id="KW-1185">Reference proteome</keyword>
<evidence type="ECO:0000313" key="7">
    <source>
        <dbReference type="Proteomes" id="UP000809789"/>
    </source>
</evidence>
<feature type="DNA-binding region" description="HMG box" evidence="3">
    <location>
        <begin position="141"/>
        <end position="207"/>
    </location>
</feature>
<dbReference type="AlphaFoldDB" id="A0A8K0KWG1"/>
<dbReference type="CDD" id="cd09487">
    <property type="entry name" value="SAM_superfamily"/>
    <property type="match status" value="1"/>
</dbReference>
<evidence type="ECO:0000313" key="6">
    <source>
        <dbReference type="EMBL" id="KAG8623200.1"/>
    </source>
</evidence>
<evidence type="ECO:0000256" key="1">
    <source>
        <dbReference type="ARBA" id="ARBA00023125"/>
    </source>
</evidence>
<gene>
    <name evidence="6" type="ORF">KVT40_008176</name>
</gene>
<dbReference type="Proteomes" id="UP000809789">
    <property type="component" value="Unassembled WGS sequence"/>
</dbReference>
<dbReference type="Pfam" id="PF00505">
    <property type="entry name" value="HMG_box"/>
    <property type="match status" value="1"/>
</dbReference>
<dbReference type="PANTHER" id="PTHR46040:SF3">
    <property type="entry name" value="HIGH MOBILITY GROUP PROTEIN 2"/>
    <property type="match status" value="1"/>
</dbReference>
<name>A0A8K0KWG1_9PEZI</name>
<proteinExistence type="predicted"/>
<dbReference type="Gene3D" id="1.10.150.50">
    <property type="entry name" value="Transcription Factor, Ets-1"/>
    <property type="match status" value="1"/>
</dbReference>
<evidence type="ECO:0000259" key="5">
    <source>
        <dbReference type="PROSITE" id="PS50118"/>
    </source>
</evidence>
<dbReference type="InterPro" id="IPR036910">
    <property type="entry name" value="HMG_box_dom_sf"/>
</dbReference>
<dbReference type="Pfam" id="PF00536">
    <property type="entry name" value="SAM_1"/>
    <property type="match status" value="1"/>
</dbReference>
<dbReference type="InterPro" id="IPR009071">
    <property type="entry name" value="HMG_box_dom"/>
</dbReference>
<keyword evidence="1 3" id="KW-0238">DNA-binding</keyword>
<dbReference type="GO" id="GO:0010468">
    <property type="term" value="P:regulation of gene expression"/>
    <property type="evidence" value="ECO:0007669"/>
    <property type="project" value="TreeGrafter"/>
</dbReference>
<sequence>MLLSTDLDQSLHSIGLQQYTQILRNEGFETWRQLLDITEDDMIALDIKLGHRRRLQRTIQDATQQIPDGVRANTPVHSPGSPRYDGPSRSRKSESTTQEDTTSTSHQAAPQKRKYRRHPKVCHYAHSLDIAKIDKPDENAPERPPSAYVIFSNRVRERLKGQDLSFTEIAKIVGVQWQDPEPEERAACERQAQAMKETYYAQLTEYKETPDYHVYLTYLAEFKAKHGEQNTRGAQ</sequence>
<feature type="region of interest" description="Disordered" evidence="4">
    <location>
        <begin position="61"/>
        <end position="118"/>
    </location>
</feature>
<dbReference type="Gene3D" id="1.10.30.10">
    <property type="entry name" value="High mobility group box domain"/>
    <property type="match status" value="1"/>
</dbReference>
<evidence type="ECO:0000256" key="3">
    <source>
        <dbReference type="PROSITE-ProRule" id="PRU00267"/>
    </source>
</evidence>
<dbReference type="InterPro" id="IPR051965">
    <property type="entry name" value="ChromReg_NeuronalGeneExpr"/>
</dbReference>
<reference evidence="6" key="1">
    <citation type="submission" date="2021-07" db="EMBL/GenBank/DDBJ databases">
        <title>Elsinoe batatas strain:CRI-CJ2 Genome sequencing and assembly.</title>
        <authorList>
            <person name="Huang L."/>
        </authorList>
    </citation>
    <scope>NUCLEOTIDE SEQUENCE</scope>
    <source>
        <strain evidence="6">CRI-CJ2</strain>
    </source>
</reference>
<comment type="caution">
    <text evidence="6">The sequence shown here is derived from an EMBL/GenBank/DDBJ whole genome shotgun (WGS) entry which is preliminary data.</text>
</comment>
<keyword evidence="2 3" id="KW-0539">Nucleus</keyword>
<dbReference type="GO" id="GO:0003677">
    <property type="term" value="F:DNA binding"/>
    <property type="evidence" value="ECO:0007669"/>
    <property type="project" value="UniProtKB-UniRule"/>
</dbReference>
<dbReference type="EMBL" id="JAESVG020000010">
    <property type="protein sequence ID" value="KAG8623200.1"/>
    <property type="molecule type" value="Genomic_DNA"/>
</dbReference>
<dbReference type="PROSITE" id="PS50118">
    <property type="entry name" value="HMG_BOX_2"/>
    <property type="match status" value="1"/>
</dbReference>
<protein>
    <recommendedName>
        <fullName evidence="5">HMG box domain-containing protein</fullName>
    </recommendedName>
</protein>
<evidence type="ECO:0000256" key="4">
    <source>
        <dbReference type="SAM" id="MobiDB-lite"/>
    </source>
</evidence>
<feature type="domain" description="HMG box" evidence="5">
    <location>
        <begin position="141"/>
        <end position="207"/>
    </location>
</feature>
<dbReference type="InterPro" id="IPR013761">
    <property type="entry name" value="SAM/pointed_sf"/>
</dbReference>
<evidence type="ECO:0000256" key="2">
    <source>
        <dbReference type="ARBA" id="ARBA00023242"/>
    </source>
</evidence>
<dbReference type="SMART" id="SM00454">
    <property type="entry name" value="SAM"/>
    <property type="match status" value="1"/>
</dbReference>
<dbReference type="SUPFAM" id="SSF47769">
    <property type="entry name" value="SAM/Pointed domain"/>
    <property type="match status" value="1"/>
</dbReference>
<dbReference type="InterPro" id="IPR001660">
    <property type="entry name" value="SAM"/>
</dbReference>
<feature type="compositionally biased region" description="Low complexity" evidence="4">
    <location>
        <begin position="95"/>
        <end position="105"/>
    </location>
</feature>
<dbReference type="GO" id="GO:0005634">
    <property type="term" value="C:nucleus"/>
    <property type="evidence" value="ECO:0007669"/>
    <property type="project" value="UniProtKB-UniRule"/>
</dbReference>
<dbReference type="OrthoDB" id="1919336at2759"/>
<organism evidence="6 7">
    <name type="scientific">Elsinoe batatas</name>
    <dbReference type="NCBI Taxonomy" id="2601811"/>
    <lineage>
        <taxon>Eukaryota</taxon>
        <taxon>Fungi</taxon>
        <taxon>Dikarya</taxon>
        <taxon>Ascomycota</taxon>
        <taxon>Pezizomycotina</taxon>
        <taxon>Dothideomycetes</taxon>
        <taxon>Dothideomycetidae</taxon>
        <taxon>Myriangiales</taxon>
        <taxon>Elsinoaceae</taxon>
        <taxon>Elsinoe</taxon>
    </lineage>
</organism>
<dbReference type="SUPFAM" id="SSF47095">
    <property type="entry name" value="HMG-box"/>
    <property type="match status" value="1"/>
</dbReference>